<evidence type="ECO:0000313" key="3">
    <source>
        <dbReference type="EMBL" id="MBB1153499.1"/>
    </source>
</evidence>
<gene>
    <name evidence="3" type="ORF">H4281_10195</name>
</gene>
<sequence length="92" mass="9744">MRVTYTHRLGQNSKGTTRELTDTEAAWLIERGHARPADTATDTPAADTAPDDTPAPDAATLAELKARAEACGLPTYGTKAQLADRIAEHQGA</sequence>
<accession>A0A7W3VUZ5</accession>
<dbReference type="Pfam" id="PF02037">
    <property type="entry name" value="SAP"/>
    <property type="match status" value="1"/>
</dbReference>
<dbReference type="EMBL" id="JACGZW010000003">
    <property type="protein sequence ID" value="MBB1153499.1"/>
    <property type="molecule type" value="Genomic_DNA"/>
</dbReference>
<keyword evidence="4" id="KW-1185">Reference proteome</keyword>
<evidence type="ECO:0000256" key="1">
    <source>
        <dbReference type="SAM" id="MobiDB-lite"/>
    </source>
</evidence>
<feature type="compositionally biased region" description="Low complexity" evidence="1">
    <location>
        <begin position="37"/>
        <end position="56"/>
    </location>
</feature>
<proteinExistence type="predicted"/>
<reference evidence="3 4" key="1">
    <citation type="submission" date="2020-08" db="EMBL/GenBank/DDBJ databases">
        <title>Amycolatopsis sp. nov. DR6-1 isolated from Dendrobium heterocarpum.</title>
        <authorList>
            <person name="Tedsree N."/>
            <person name="Kuncharoen N."/>
            <person name="Likhitwitayawuid K."/>
            <person name="Tanasupawat S."/>
        </authorList>
    </citation>
    <scope>NUCLEOTIDE SEQUENCE [LARGE SCALE GENOMIC DNA]</scope>
    <source>
        <strain evidence="3 4">DR6-1</strain>
    </source>
</reference>
<evidence type="ECO:0000259" key="2">
    <source>
        <dbReference type="PROSITE" id="PS50800"/>
    </source>
</evidence>
<dbReference type="PROSITE" id="PS50800">
    <property type="entry name" value="SAP"/>
    <property type="match status" value="1"/>
</dbReference>
<dbReference type="Proteomes" id="UP000526734">
    <property type="component" value="Unassembled WGS sequence"/>
</dbReference>
<dbReference type="RefSeq" id="WP_182890620.1">
    <property type="nucleotide sequence ID" value="NZ_JACGZW010000003.1"/>
</dbReference>
<dbReference type="InterPro" id="IPR003034">
    <property type="entry name" value="SAP_dom"/>
</dbReference>
<evidence type="ECO:0000313" key="4">
    <source>
        <dbReference type="Proteomes" id="UP000526734"/>
    </source>
</evidence>
<feature type="region of interest" description="Disordered" evidence="1">
    <location>
        <begin position="31"/>
        <end position="56"/>
    </location>
</feature>
<feature type="domain" description="SAP" evidence="2">
    <location>
        <begin position="56"/>
        <end position="90"/>
    </location>
</feature>
<comment type="caution">
    <text evidence="3">The sequence shown here is derived from an EMBL/GenBank/DDBJ whole genome shotgun (WGS) entry which is preliminary data.</text>
</comment>
<dbReference type="SUPFAM" id="SSF68906">
    <property type="entry name" value="SAP domain"/>
    <property type="match status" value="1"/>
</dbReference>
<protein>
    <submittedName>
        <fullName evidence="3">SAP domain-containing protein</fullName>
    </submittedName>
</protein>
<name>A0A7W3VUZ5_9PSEU</name>
<dbReference type="AlphaFoldDB" id="A0A7W3VUZ5"/>
<organism evidence="3 4">
    <name type="scientific">Amycolatopsis dendrobii</name>
    <dbReference type="NCBI Taxonomy" id="2760662"/>
    <lineage>
        <taxon>Bacteria</taxon>
        <taxon>Bacillati</taxon>
        <taxon>Actinomycetota</taxon>
        <taxon>Actinomycetes</taxon>
        <taxon>Pseudonocardiales</taxon>
        <taxon>Pseudonocardiaceae</taxon>
        <taxon>Amycolatopsis</taxon>
    </lineage>
</organism>
<dbReference type="Gene3D" id="1.10.720.30">
    <property type="entry name" value="SAP domain"/>
    <property type="match status" value="1"/>
</dbReference>
<dbReference type="InterPro" id="IPR036361">
    <property type="entry name" value="SAP_dom_sf"/>
</dbReference>